<keyword evidence="3" id="KW-1185">Reference proteome</keyword>
<dbReference type="RefSeq" id="XP_056538546.1">
    <property type="nucleotide sequence ID" value="XM_056692589.1"/>
</dbReference>
<dbReference type="PANTHER" id="PTHR46082:SF11">
    <property type="entry name" value="AAA+ ATPASE DOMAIN-CONTAINING PROTEIN-RELATED"/>
    <property type="match status" value="1"/>
</dbReference>
<dbReference type="InterPro" id="IPR035994">
    <property type="entry name" value="Nucleoside_phosphorylase_sf"/>
</dbReference>
<proteinExistence type="predicted"/>
<sequence length="305" mass="33177">MASAKAVLEEIHPNLAVHPRDTNNYILGRIGPHNVVLACLPSGVYGTTSAAVVATHMLYTFTRIRINLMVGIGGGVPSVKNDIRLGDVVVSSPTRGYGGVIQYDFGKNIGHKIEMTGVLNKPPQSLLVAIARLRTEHLIGGNKISYYVDEMLTNNPLMGSDFPDLCPDQDRLFEADYDYVGPAATCDQCDKTREVVRLPRTTRSPKIHYGLIASGNQVMRHGMTRDQLANDMDILCFEMEAAGLMDNFPCLVVRGICDYADSHKSKDWQGYAAATAAGYVKDLLSVMSVAQIYSIPVVVPSLSGD</sequence>
<dbReference type="InterPro" id="IPR053137">
    <property type="entry name" value="NLR-like"/>
</dbReference>
<accession>A0A9W9HM12</accession>
<reference evidence="2" key="1">
    <citation type="submission" date="2022-11" db="EMBL/GenBank/DDBJ databases">
        <authorList>
            <person name="Petersen C."/>
        </authorList>
    </citation>
    <scope>NUCLEOTIDE SEQUENCE</scope>
    <source>
        <strain evidence="2">IBT 26290</strain>
    </source>
</reference>
<evidence type="ECO:0000313" key="2">
    <source>
        <dbReference type="EMBL" id="KAJ5151213.1"/>
    </source>
</evidence>
<comment type="caution">
    <text evidence="2">The sequence shown here is derived from an EMBL/GenBank/DDBJ whole genome shotgun (WGS) entry which is preliminary data.</text>
</comment>
<evidence type="ECO:0000313" key="3">
    <source>
        <dbReference type="Proteomes" id="UP001149163"/>
    </source>
</evidence>
<dbReference type="InterPro" id="IPR000845">
    <property type="entry name" value="Nucleoside_phosphorylase_d"/>
</dbReference>
<name>A0A9W9HM12_9EURO</name>
<dbReference type="AlphaFoldDB" id="A0A9W9HM12"/>
<evidence type="ECO:0000259" key="1">
    <source>
        <dbReference type="Pfam" id="PF01048"/>
    </source>
</evidence>
<reference evidence="2" key="2">
    <citation type="journal article" date="2023" name="IMA Fungus">
        <title>Comparative genomic study of the Penicillium genus elucidates a diverse pangenome and 15 lateral gene transfer events.</title>
        <authorList>
            <person name="Petersen C."/>
            <person name="Sorensen T."/>
            <person name="Nielsen M.R."/>
            <person name="Sondergaard T.E."/>
            <person name="Sorensen J.L."/>
            <person name="Fitzpatrick D.A."/>
            <person name="Frisvad J.C."/>
            <person name="Nielsen K.L."/>
        </authorList>
    </citation>
    <scope>NUCLEOTIDE SEQUENCE</scope>
    <source>
        <strain evidence="2">IBT 26290</strain>
    </source>
</reference>
<feature type="domain" description="Nucleoside phosphorylase" evidence="1">
    <location>
        <begin position="18"/>
        <end position="278"/>
    </location>
</feature>
<dbReference type="SUPFAM" id="SSF53167">
    <property type="entry name" value="Purine and uridine phosphorylases"/>
    <property type="match status" value="1"/>
</dbReference>
<dbReference type="Gene3D" id="3.40.50.1580">
    <property type="entry name" value="Nucleoside phosphorylase domain"/>
    <property type="match status" value="1"/>
</dbReference>
<dbReference type="GeneID" id="81431765"/>
<dbReference type="Pfam" id="PF01048">
    <property type="entry name" value="PNP_UDP_1"/>
    <property type="match status" value="1"/>
</dbReference>
<dbReference type="GO" id="GO:0009116">
    <property type="term" value="P:nucleoside metabolic process"/>
    <property type="evidence" value="ECO:0007669"/>
    <property type="project" value="InterPro"/>
</dbReference>
<gene>
    <name evidence="2" type="ORF">N7482_010465</name>
</gene>
<dbReference type="Proteomes" id="UP001149163">
    <property type="component" value="Unassembled WGS sequence"/>
</dbReference>
<dbReference type="EMBL" id="JAPQKN010000008">
    <property type="protein sequence ID" value="KAJ5151213.1"/>
    <property type="molecule type" value="Genomic_DNA"/>
</dbReference>
<dbReference type="GO" id="GO:0003824">
    <property type="term" value="F:catalytic activity"/>
    <property type="evidence" value="ECO:0007669"/>
    <property type="project" value="InterPro"/>
</dbReference>
<protein>
    <recommendedName>
        <fullName evidence="1">Nucleoside phosphorylase domain-containing protein</fullName>
    </recommendedName>
</protein>
<dbReference type="PANTHER" id="PTHR46082">
    <property type="entry name" value="ATP/GTP-BINDING PROTEIN-RELATED"/>
    <property type="match status" value="1"/>
</dbReference>
<dbReference type="OrthoDB" id="1577640at2759"/>
<organism evidence="2 3">
    <name type="scientific">Penicillium canariense</name>
    <dbReference type="NCBI Taxonomy" id="189055"/>
    <lineage>
        <taxon>Eukaryota</taxon>
        <taxon>Fungi</taxon>
        <taxon>Dikarya</taxon>
        <taxon>Ascomycota</taxon>
        <taxon>Pezizomycotina</taxon>
        <taxon>Eurotiomycetes</taxon>
        <taxon>Eurotiomycetidae</taxon>
        <taxon>Eurotiales</taxon>
        <taxon>Aspergillaceae</taxon>
        <taxon>Penicillium</taxon>
    </lineage>
</organism>